<feature type="compositionally biased region" description="Basic and acidic residues" evidence="8">
    <location>
        <begin position="54"/>
        <end position="63"/>
    </location>
</feature>
<feature type="domain" description="NTF2" evidence="9">
    <location>
        <begin position="305"/>
        <end position="456"/>
    </location>
</feature>
<evidence type="ECO:0000256" key="1">
    <source>
        <dbReference type="ARBA" id="ARBA00004123"/>
    </source>
</evidence>
<keyword evidence="3" id="KW-0813">Transport</keyword>
<feature type="compositionally biased region" description="Basic residues" evidence="8">
    <location>
        <begin position="1"/>
        <end position="14"/>
    </location>
</feature>
<name>A0A3S4RDG2_9ACAR</name>
<evidence type="ECO:0000256" key="4">
    <source>
        <dbReference type="ARBA" id="ARBA00022614"/>
    </source>
</evidence>
<evidence type="ECO:0000313" key="12">
    <source>
        <dbReference type="Proteomes" id="UP000285301"/>
    </source>
</evidence>
<accession>A0A3S4RDG2</accession>
<dbReference type="SUPFAM" id="SSF52058">
    <property type="entry name" value="L domain-like"/>
    <property type="match status" value="1"/>
</dbReference>
<dbReference type="Gene3D" id="3.80.10.10">
    <property type="entry name" value="Ribonuclease Inhibitor"/>
    <property type="match status" value="1"/>
</dbReference>
<feature type="compositionally biased region" description="Basic residues" evidence="8">
    <location>
        <begin position="38"/>
        <end position="53"/>
    </location>
</feature>
<dbReference type="InterPro" id="IPR005637">
    <property type="entry name" value="TAP_C_dom"/>
</dbReference>
<dbReference type="Pfam" id="PF03943">
    <property type="entry name" value="TAP_C"/>
    <property type="match status" value="1"/>
</dbReference>
<dbReference type="SMART" id="SM00804">
    <property type="entry name" value="TAP_C"/>
    <property type="match status" value="1"/>
</dbReference>
<dbReference type="InterPro" id="IPR012677">
    <property type="entry name" value="Nucleotide-bd_a/b_plait_sf"/>
</dbReference>
<keyword evidence="12" id="KW-1185">Reference proteome</keyword>
<dbReference type="InterPro" id="IPR018222">
    <property type="entry name" value="Nuclear_transport_factor_2_euk"/>
</dbReference>
<dbReference type="InterPro" id="IPR035979">
    <property type="entry name" value="RBD_domain_sf"/>
</dbReference>
<keyword evidence="5" id="KW-0677">Repeat</keyword>
<gene>
    <name evidence="11" type="ORF">B4U79_00910</name>
</gene>
<comment type="similarity">
    <text evidence="2">Belongs to the NXF family.</text>
</comment>
<dbReference type="InterPro" id="IPR030217">
    <property type="entry name" value="NXF_fam"/>
</dbReference>
<dbReference type="PROSITE" id="PS51281">
    <property type="entry name" value="TAP_C"/>
    <property type="match status" value="1"/>
</dbReference>
<feature type="compositionally biased region" description="Basic and acidic residues" evidence="8">
    <location>
        <begin position="16"/>
        <end position="37"/>
    </location>
</feature>
<dbReference type="GO" id="GO:0016973">
    <property type="term" value="P:poly(A)+ mRNA export from nucleus"/>
    <property type="evidence" value="ECO:0007669"/>
    <property type="project" value="TreeGrafter"/>
</dbReference>
<reference evidence="11 12" key="1">
    <citation type="journal article" date="2018" name="Gigascience">
        <title>Genomes of trombidid mites reveal novel predicted allergens and laterally-transferred genes associated with secondary metabolism.</title>
        <authorList>
            <person name="Dong X."/>
            <person name="Chaisiri K."/>
            <person name="Xia D."/>
            <person name="Armstrong S.D."/>
            <person name="Fang Y."/>
            <person name="Donnelly M.J."/>
            <person name="Kadowaki T."/>
            <person name="McGarry J.W."/>
            <person name="Darby A.C."/>
            <person name="Makepeace B.L."/>
        </authorList>
    </citation>
    <scope>NUCLEOTIDE SEQUENCE [LARGE SCALE GENOMIC DNA]</scope>
    <source>
        <strain evidence="11">UoL-WK</strain>
    </source>
</reference>
<evidence type="ECO:0000256" key="6">
    <source>
        <dbReference type="ARBA" id="ARBA00022816"/>
    </source>
</evidence>
<evidence type="ECO:0000256" key="5">
    <source>
        <dbReference type="ARBA" id="ARBA00022737"/>
    </source>
</evidence>
<keyword evidence="7" id="KW-0539">Nucleus</keyword>
<dbReference type="InterPro" id="IPR009060">
    <property type="entry name" value="UBA-like_sf"/>
</dbReference>
<evidence type="ECO:0000313" key="11">
    <source>
        <dbReference type="EMBL" id="RWS14815.1"/>
    </source>
</evidence>
<protein>
    <submittedName>
        <fullName evidence="11">Nuclear RNA export factor 1-like protein</fullName>
    </submittedName>
</protein>
<dbReference type="Proteomes" id="UP000285301">
    <property type="component" value="Unassembled WGS sequence"/>
</dbReference>
<feature type="region of interest" description="Disordered" evidence="8">
    <location>
        <begin position="1"/>
        <end position="63"/>
    </location>
</feature>
<sequence>MGGKKHSRRFKNQVRTKYDTGSRFETLRGRHGDEGGHNSRKYHHKYHKHHKHSRDKDERRDDDPAKQWFKVTIPNGNKSNKKVLLNSIQSMSEKNFVAYNYQLDGESVIFYVLGRDTSEALKVCNRRITGPNGVKYTIATNRSGAPQMQMDAETLSFLKLAICERYDAPRMLLDLSRLRDNSLLQEQGIYITLANNCIRKINDLEYLKGIELDQILLRGNPCCLAITDHAQYIRLKFIFDLHFFIEYLKKYCNHYSCFSAVRSVFPKIKNLDHEELPAPILFDLSETVELPSSLGSCIPLDINDYVNGFISNYFAIFDSENRQQLIDAYHDQSFLSFTVSSVTKGQVYFPSNIFEGSRNLLKIRDSHSRNKRLYIGKTNIVSTLCSFPKMKHEMDSFIVDVVACSPQLLNVAISGVYFEKTHKNGTQMRSFCRTFLIVPNLIVNDMLSLFNPSVEQIQKYGMSSQANKMLEELSMTSMLETTANSVQSSPNVTNENLVNNFAQMTGMNASFSAQCLEEHAYNFDAALQTFRQLSERGLIPTQAFQG</sequence>
<keyword evidence="6" id="KW-0509">mRNA transport</keyword>
<dbReference type="InterPro" id="IPR032710">
    <property type="entry name" value="NTF2-like_dom_sf"/>
</dbReference>
<dbReference type="PANTHER" id="PTHR10662:SF22">
    <property type="entry name" value="NUCLEAR RNA EXPORT FACTOR 1"/>
    <property type="match status" value="1"/>
</dbReference>
<dbReference type="Gene3D" id="1.10.8.10">
    <property type="entry name" value="DNA helicase RuvA subunit, C-terminal domain"/>
    <property type="match status" value="1"/>
</dbReference>
<dbReference type="EMBL" id="NCKU01000614">
    <property type="protein sequence ID" value="RWS14815.1"/>
    <property type="molecule type" value="Genomic_DNA"/>
</dbReference>
<proteinExistence type="inferred from homology"/>
<comment type="subcellular location">
    <subcellularLocation>
        <location evidence="1">Nucleus</location>
    </subcellularLocation>
</comment>
<evidence type="ECO:0000256" key="2">
    <source>
        <dbReference type="ARBA" id="ARBA00009285"/>
    </source>
</evidence>
<dbReference type="PROSITE" id="PS50177">
    <property type="entry name" value="NTF2_DOMAIN"/>
    <property type="match status" value="1"/>
</dbReference>
<dbReference type="GO" id="GO:0005737">
    <property type="term" value="C:cytoplasm"/>
    <property type="evidence" value="ECO:0007669"/>
    <property type="project" value="InterPro"/>
</dbReference>
<dbReference type="Pfam" id="PF22602">
    <property type="entry name" value="NXF_NTF2"/>
    <property type="match status" value="1"/>
</dbReference>
<dbReference type="CDD" id="cd14342">
    <property type="entry name" value="UBA_TAP-C"/>
    <property type="match status" value="1"/>
</dbReference>
<evidence type="ECO:0000256" key="8">
    <source>
        <dbReference type="SAM" id="MobiDB-lite"/>
    </source>
</evidence>
<dbReference type="Gene3D" id="3.30.70.330">
    <property type="match status" value="1"/>
</dbReference>
<evidence type="ECO:0000259" key="9">
    <source>
        <dbReference type="PROSITE" id="PS50177"/>
    </source>
</evidence>
<dbReference type="AlphaFoldDB" id="A0A3S4RDG2"/>
<dbReference type="Gene3D" id="3.10.450.50">
    <property type="match status" value="1"/>
</dbReference>
<dbReference type="InterPro" id="IPR002075">
    <property type="entry name" value="NTF2_dom"/>
</dbReference>
<dbReference type="OrthoDB" id="6506457at2759"/>
<dbReference type="GO" id="GO:0005634">
    <property type="term" value="C:nucleus"/>
    <property type="evidence" value="ECO:0007669"/>
    <property type="project" value="UniProtKB-SubCell"/>
</dbReference>
<dbReference type="Pfam" id="PF09162">
    <property type="entry name" value="Tap-RNA_bind"/>
    <property type="match status" value="1"/>
</dbReference>
<dbReference type="SUPFAM" id="SSF46934">
    <property type="entry name" value="UBA-like"/>
    <property type="match status" value="1"/>
</dbReference>
<evidence type="ECO:0000256" key="7">
    <source>
        <dbReference type="ARBA" id="ARBA00023242"/>
    </source>
</evidence>
<dbReference type="GO" id="GO:0003723">
    <property type="term" value="F:RNA binding"/>
    <property type="evidence" value="ECO:0007669"/>
    <property type="project" value="InterPro"/>
</dbReference>
<dbReference type="InterPro" id="IPR032675">
    <property type="entry name" value="LRR_dom_sf"/>
</dbReference>
<dbReference type="PANTHER" id="PTHR10662">
    <property type="entry name" value="NUCLEAR RNA EXPORT FACTOR"/>
    <property type="match status" value="1"/>
</dbReference>
<dbReference type="SUPFAM" id="SSF54427">
    <property type="entry name" value="NTF2-like"/>
    <property type="match status" value="1"/>
</dbReference>
<comment type="caution">
    <text evidence="11">The sequence shown here is derived from an EMBL/GenBank/DDBJ whole genome shotgun (WGS) entry which is preliminary data.</text>
</comment>
<evidence type="ECO:0000259" key="10">
    <source>
        <dbReference type="PROSITE" id="PS51281"/>
    </source>
</evidence>
<keyword evidence="4" id="KW-0433">Leucine-rich repeat</keyword>
<organism evidence="11 12">
    <name type="scientific">Dinothrombium tinctorium</name>
    <dbReference type="NCBI Taxonomy" id="1965070"/>
    <lineage>
        <taxon>Eukaryota</taxon>
        <taxon>Metazoa</taxon>
        <taxon>Ecdysozoa</taxon>
        <taxon>Arthropoda</taxon>
        <taxon>Chelicerata</taxon>
        <taxon>Arachnida</taxon>
        <taxon>Acari</taxon>
        <taxon>Acariformes</taxon>
        <taxon>Trombidiformes</taxon>
        <taxon>Prostigmata</taxon>
        <taxon>Anystina</taxon>
        <taxon>Parasitengona</taxon>
        <taxon>Trombidioidea</taxon>
        <taxon>Trombidiidae</taxon>
        <taxon>Dinothrombium</taxon>
    </lineage>
</organism>
<dbReference type="SUPFAM" id="SSF54928">
    <property type="entry name" value="RNA-binding domain, RBD"/>
    <property type="match status" value="1"/>
</dbReference>
<feature type="domain" description="TAP-C" evidence="10">
    <location>
        <begin position="492"/>
        <end position="546"/>
    </location>
</feature>
<evidence type="ECO:0000256" key="3">
    <source>
        <dbReference type="ARBA" id="ARBA00022448"/>
    </source>
</evidence>
<dbReference type="InterPro" id="IPR015245">
    <property type="entry name" value="Tap_RNA-bd"/>
</dbReference>
<dbReference type="STRING" id="1965070.A0A3S4RDG2"/>